<dbReference type="Proteomes" id="UP000286931">
    <property type="component" value="Unassembled WGS sequence"/>
</dbReference>
<dbReference type="Pfam" id="PF06626">
    <property type="entry name" value="DUF1152"/>
    <property type="match status" value="1"/>
</dbReference>
<dbReference type="EMBL" id="BIFH01000014">
    <property type="protein sequence ID" value="GCD93314.1"/>
    <property type="molecule type" value="Genomic_DNA"/>
</dbReference>
<protein>
    <recommendedName>
        <fullName evidence="3">DUF1152 domain-containing protein</fullName>
    </recommendedName>
</protein>
<organism evidence="1 2">
    <name type="scientific">Embleya hyalina</name>
    <dbReference type="NCBI Taxonomy" id="516124"/>
    <lineage>
        <taxon>Bacteria</taxon>
        <taxon>Bacillati</taxon>
        <taxon>Actinomycetota</taxon>
        <taxon>Actinomycetes</taxon>
        <taxon>Kitasatosporales</taxon>
        <taxon>Streptomycetaceae</taxon>
        <taxon>Embleya</taxon>
    </lineage>
</organism>
<dbReference type="AlphaFoldDB" id="A0A401YFB8"/>
<dbReference type="InterPro" id="IPR010581">
    <property type="entry name" value="DUF1152"/>
</dbReference>
<evidence type="ECO:0000313" key="2">
    <source>
        <dbReference type="Proteomes" id="UP000286931"/>
    </source>
</evidence>
<name>A0A401YFB8_9ACTN</name>
<reference evidence="1 2" key="1">
    <citation type="submission" date="2018-12" db="EMBL/GenBank/DDBJ databases">
        <title>Draft genome sequence of Embleya hyalina NBRC 13850T.</title>
        <authorList>
            <person name="Komaki H."/>
            <person name="Hosoyama A."/>
            <person name="Kimura A."/>
            <person name="Ichikawa N."/>
            <person name="Tamura T."/>
        </authorList>
    </citation>
    <scope>NUCLEOTIDE SEQUENCE [LARGE SCALE GENOMIC DNA]</scope>
    <source>
        <strain evidence="1 2">NBRC 13850</strain>
    </source>
</reference>
<evidence type="ECO:0008006" key="3">
    <source>
        <dbReference type="Google" id="ProtNLM"/>
    </source>
</evidence>
<comment type="caution">
    <text evidence="1">The sequence shown here is derived from an EMBL/GenBank/DDBJ whole genome shotgun (WGS) entry which is preliminary data.</text>
</comment>
<gene>
    <name evidence="1" type="ORF">EHYA_00957</name>
</gene>
<keyword evidence="2" id="KW-1185">Reference proteome</keyword>
<proteinExistence type="predicted"/>
<evidence type="ECO:0000313" key="1">
    <source>
        <dbReference type="EMBL" id="GCD93314.1"/>
    </source>
</evidence>
<sequence length="301" mass="32452">MLIAGAGGGFDVFAGLPLGVALTDLGKRVHFANLSFVTVDHLPSSVRVSPGLAAVRSDTPGNDDYFPERALAMWLSRNGFPDTVYAFAKTGAKPLRALYRRLVRDLDIDAIVLVDGGTDILMRGDEASLGTPEEDMASLAAVAGVDVPVRLVASLGFGIDAYHGICHAQVLENLAALSRSGHYLGALSIPRESREGTLFLDAVAYANRVTPRRPSIVQGSVGAALTGRFGDAHFTERTGNSELFINPLMSVYFTVDLVGLAERSLYLDRLESTRNIWEVSSRIAEFRDELPSTRPRQAIPH</sequence>
<accession>A0A401YFB8</accession>